<evidence type="ECO:0000256" key="1">
    <source>
        <dbReference type="SAM" id="Phobius"/>
    </source>
</evidence>
<feature type="transmembrane region" description="Helical" evidence="1">
    <location>
        <begin position="36"/>
        <end position="56"/>
    </location>
</feature>
<dbReference type="EMBL" id="AFGF01000017">
    <property type="protein sequence ID" value="EGO65553.1"/>
    <property type="molecule type" value="Genomic_DNA"/>
</dbReference>
<comment type="caution">
    <text evidence="2">The sequence shown here is derived from an EMBL/GenBank/DDBJ whole genome shotgun (WGS) entry which is preliminary data.</text>
</comment>
<dbReference type="OrthoDB" id="1662953at2"/>
<dbReference type="STRING" id="1009370.ALO_03046"/>
<dbReference type="RefSeq" id="WP_004092699.1">
    <property type="nucleotide sequence ID" value="NZ_AFGF01000017.1"/>
</dbReference>
<dbReference type="AlphaFoldDB" id="F7NEZ2"/>
<evidence type="ECO:0000313" key="2">
    <source>
        <dbReference type="EMBL" id="EGO65553.1"/>
    </source>
</evidence>
<proteinExistence type="predicted"/>
<keyword evidence="1" id="KW-0472">Membrane</keyword>
<sequence>MKYGGQINIHKIDPAEFTVTESRQNRKKKRPAKKKWLALAVLALALIVGGSCWYWTRTPYYALYQIRQSIEKQDVRLFVKYVDIESLLPGLITQTLDANKKTVGRQDDETLVSLASEFIDKLKAAPKDTAQSTALSNRFLTDEKKRELDSSPFMTLVHLYRRGGQGAQWRNLESVAWDGDQALAGITFYHARLEANLLLEVKMKDAGSYWRVSEIHDLPRFLSRLEELEQSKLTALNDGIRQEMAQALAFEPMPVNRGDWDSLGLFKEVRFPYRLKNVGQRAIKETSGFIIVSNREGKVLLRQPMLHSSVIAPGEAKEELWRRDIVPFRRQDELLQDTPLEQIGIEWEMRRIVFQDGGQLKLYDSLPY</sequence>
<evidence type="ECO:0000313" key="3">
    <source>
        <dbReference type="Proteomes" id="UP000003240"/>
    </source>
</evidence>
<dbReference type="Proteomes" id="UP000003240">
    <property type="component" value="Unassembled WGS sequence"/>
</dbReference>
<protein>
    <recommendedName>
        <fullName evidence="4">DUF2939 domain-containing protein</fullName>
    </recommendedName>
</protein>
<reference evidence="2 3" key="1">
    <citation type="journal article" date="2011" name="EMBO J.">
        <title>Structural diversity of bacterial flagellar motors.</title>
        <authorList>
            <person name="Chen S."/>
            <person name="Beeby M."/>
            <person name="Murphy G.E."/>
            <person name="Leadbetter J.R."/>
            <person name="Hendrixson D.R."/>
            <person name="Briegel A."/>
            <person name="Li Z."/>
            <person name="Shi J."/>
            <person name="Tocheva E.I."/>
            <person name="Muller A."/>
            <person name="Dobro M.J."/>
            <person name="Jensen G.J."/>
        </authorList>
    </citation>
    <scope>NUCLEOTIDE SEQUENCE [LARGE SCALE GENOMIC DNA]</scope>
    <source>
        <strain evidence="2 3">DSM 6540</strain>
    </source>
</reference>
<name>F7NEZ2_9FIRM</name>
<keyword evidence="3" id="KW-1185">Reference proteome</keyword>
<accession>F7NEZ2</accession>
<keyword evidence="1" id="KW-1133">Transmembrane helix</keyword>
<organism evidence="2 3">
    <name type="scientific">Acetonema longum DSM 6540</name>
    <dbReference type="NCBI Taxonomy" id="1009370"/>
    <lineage>
        <taxon>Bacteria</taxon>
        <taxon>Bacillati</taxon>
        <taxon>Bacillota</taxon>
        <taxon>Negativicutes</taxon>
        <taxon>Acetonemataceae</taxon>
        <taxon>Acetonema</taxon>
    </lineage>
</organism>
<evidence type="ECO:0008006" key="4">
    <source>
        <dbReference type="Google" id="ProtNLM"/>
    </source>
</evidence>
<gene>
    <name evidence="2" type="ORF">ALO_03046</name>
</gene>
<keyword evidence="1" id="KW-0812">Transmembrane</keyword>
<dbReference type="eggNOG" id="ENOG5033NHX">
    <property type="taxonomic scope" value="Bacteria"/>
</dbReference>